<keyword evidence="3" id="KW-0862">Zinc</keyword>
<dbReference type="RefSeq" id="WP_109265596.1">
    <property type="nucleotide sequence ID" value="NZ_QEWP01000017.1"/>
</dbReference>
<dbReference type="Gene3D" id="3.40.1360.10">
    <property type="match status" value="1"/>
</dbReference>
<keyword evidence="2" id="KW-0863">Zinc-finger</keyword>
<dbReference type="GO" id="GO:0003677">
    <property type="term" value="F:DNA binding"/>
    <property type="evidence" value="ECO:0007669"/>
    <property type="project" value="InterPro"/>
</dbReference>
<dbReference type="GO" id="GO:0005737">
    <property type="term" value="C:cytoplasm"/>
    <property type="evidence" value="ECO:0007669"/>
    <property type="project" value="TreeGrafter"/>
</dbReference>
<dbReference type="PANTHER" id="PTHR30313:SF2">
    <property type="entry name" value="DNA PRIMASE"/>
    <property type="match status" value="1"/>
</dbReference>
<sequence>MNDINISHVDILAILNSYGIQPVKNRNHKFWFNSPLRNETKPSFVVDTEKNLWYDFGLGEGGNAITLICRLNNVSAKEAFQIISGKGFPKPRNIIFKTEKTLGNSALKIIKANASINRPALIDYLNQRKIDGNAVRNCMSLKELYYAIEDKRYYAIGFKNDRGGYEIRNSFWKGSSSPKSITTIPGNPGIVNVFEGFMDYLSALTFFKTAFPRHTSIILNGTGQTKVLISLLPEFKKVHLYLDNDEAGQRVVEQIEKIHTNVINHSKNLYPKYKDFNEFICGKLE</sequence>
<dbReference type="SMART" id="SM00400">
    <property type="entry name" value="ZnF_CHCC"/>
    <property type="match status" value="1"/>
</dbReference>
<comment type="caution">
    <text evidence="5">The sequence shown here is derived from an EMBL/GenBank/DDBJ whole genome shotgun (WGS) entry which is preliminary data.</text>
</comment>
<protein>
    <recommendedName>
        <fullName evidence="4">Zinc finger CHC2-type domain-containing protein</fullName>
    </recommendedName>
</protein>
<dbReference type="EMBL" id="QEWP01000017">
    <property type="protein sequence ID" value="PWD98245.1"/>
    <property type="molecule type" value="Genomic_DNA"/>
</dbReference>
<keyword evidence="1" id="KW-0479">Metal-binding</keyword>
<evidence type="ECO:0000256" key="1">
    <source>
        <dbReference type="ARBA" id="ARBA00022723"/>
    </source>
</evidence>
<dbReference type="PANTHER" id="PTHR30313">
    <property type="entry name" value="DNA PRIMASE"/>
    <property type="match status" value="1"/>
</dbReference>
<dbReference type="GO" id="GO:0008270">
    <property type="term" value="F:zinc ion binding"/>
    <property type="evidence" value="ECO:0007669"/>
    <property type="project" value="UniProtKB-KW"/>
</dbReference>
<dbReference type="SUPFAM" id="SSF56731">
    <property type="entry name" value="DNA primase core"/>
    <property type="match status" value="1"/>
</dbReference>
<dbReference type="InterPro" id="IPR036977">
    <property type="entry name" value="DNA_primase_Znf_CHC2"/>
</dbReference>
<evidence type="ECO:0000313" key="6">
    <source>
        <dbReference type="Proteomes" id="UP000244956"/>
    </source>
</evidence>
<feature type="domain" description="Zinc finger CHC2-type" evidence="4">
    <location>
        <begin position="38"/>
        <end position="84"/>
    </location>
</feature>
<dbReference type="GO" id="GO:0006269">
    <property type="term" value="P:DNA replication, synthesis of primer"/>
    <property type="evidence" value="ECO:0007669"/>
    <property type="project" value="TreeGrafter"/>
</dbReference>
<dbReference type="InterPro" id="IPR050219">
    <property type="entry name" value="DnaG_primase"/>
</dbReference>
<dbReference type="SUPFAM" id="SSF57783">
    <property type="entry name" value="Zinc beta-ribbon"/>
    <property type="match status" value="1"/>
</dbReference>
<keyword evidence="6" id="KW-1185">Reference proteome</keyword>
<dbReference type="Pfam" id="PF01807">
    <property type="entry name" value="Zn_ribbon_DnaG"/>
    <property type="match status" value="1"/>
</dbReference>
<dbReference type="Pfam" id="PF13155">
    <property type="entry name" value="Toprim_2"/>
    <property type="match status" value="1"/>
</dbReference>
<dbReference type="OrthoDB" id="8536512at2"/>
<dbReference type="Proteomes" id="UP000244956">
    <property type="component" value="Unassembled WGS sequence"/>
</dbReference>
<accession>A0A2U2B5B0</accession>
<evidence type="ECO:0000256" key="2">
    <source>
        <dbReference type="ARBA" id="ARBA00022771"/>
    </source>
</evidence>
<evidence type="ECO:0000259" key="4">
    <source>
        <dbReference type="SMART" id="SM00400"/>
    </source>
</evidence>
<dbReference type="InterPro" id="IPR002694">
    <property type="entry name" value="Znf_CHC2"/>
</dbReference>
<name>A0A2U2B5B0_9BACT</name>
<proteinExistence type="predicted"/>
<dbReference type="CDD" id="cd01029">
    <property type="entry name" value="TOPRIM_primases"/>
    <property type="match status" value="1"/>
</dbReference>
<dbReference type="GO" id="GO:0003899">
    <property type="term" value="F:DNA-directed RNA polymerase activity"/>
    <property type="evidence" value="ECO:0007669"/>
    <property type="project" value="InterPro"/>
</dbReference>
<evidence type="ECO:0000313" key="5">
    <source>
        <dbReference type="EMBL" id="PWD98245.1"/>
    </source>
</evidence>
<dbReference type="InterPro" id="IPR034154">
    <property type="entry name" value="TOPRIM_DnaG/twinkle"/>
</dbReference>
<organism evidence="5 6">
    <name type="scientific">Marinilabilia rubra</name>
    <dbReference type="NCBI Taxonomy" id="2162893"/>
    <lineage>
        <taxon>Bacteria</taxon>
        <taxon>Pseudomonadati</taxon>
        <taxon>Bacteroidota</taxon>
        <taxon>Bacteroidia</taxon>
        <taxon>Marinilabiliales</taxon>
        <taxon>Marinilabiliaceae</taxon>
        <taxon>Marinilabilia</taxon>
    </lineage>
</organism>
<reference evidence="5 6" key="1">
    <citation type="submission" date="2018-05" db="EMBL/GenBank/DDBJ databases">
        <title>Marinilabilia rubrum sp. nov., isolated from saltern sediment.</title>
        <authorList>
            <person name="Zhang R."/>
        </authorList>
    </citation>
    <scope>NUCLEOTIDE SEQUENCE [LARGE SCALE GENOMIC DNA]</scope>
    <source>
        <strain evidence="5 6">WTE16</strain>
    </source>
</reference>
<evidence type="ECO:0000256" key="3">
    <source>
        <dbReference type="ARBA" id="ARBA00022833"/>
    </source>
</evidence>
<dbReference type="Gene3D" id="3.90.580.10">
    <property type="entry name" value="Zinc finger, CHC2-type domain"/>
    <property type="match status" value="1"/>
</dbReference>
<dbReference type="AlphaFoldDB" id="A0A2U2B5B0"/>
<gene>
    <name evidence="5" type="ORF">DDZ16_16560</name>
</gene>